<dbReference type="EMBL" id="CP000724">
    <property type="protein sequence ID" value="ABR49968.1"/>
    <property type="molecule type" value="Genomic_DNA"/>
</dbReference>
<dbReference type="KEGG" id="amt:Amet_3559"/>
<dbReference type="EMBL" id="CP000724">
    <property type="protein sequence ID" value="ABR48994.1"/>
    <property type="molecule type" value="Genomic_DNA"/>
</dbReference>
<evidence type="ECO:0000313" key="3">
    <source>
        <dbReference type="EMBL" id="ABR47939.1"/>
    </source>
</evidence>
<evidence type="ECO:0000313" key="5">
    <source>
        <dbReference type="EMBL" id="ABR48994.1"/>
    </source>
</evidence>
<dbReference type="HOGENOM" id="CLU_2766741_0_0_9"/>
<dbReference type="KEGG" id="amt:Amet_4079"/>
<dbReference type="EMBL" id="CP000724">
    <property type="protein sequence ID" value="ABR47259.1"/>
    <property type="molecule type" value="Genomic_DNA"/>
</dbReference>
<evidence type="ECO:0000313" key="10">
    <source>
        <dbReference type="EMBL" id="ABR50754.1"/>
    </source>
</evidence>
<dbReference type="EMBL" id="CP000724">
    <property type="protein sequence ID" value="ABR50161.1"/>
    <property type="molecule type" value="Genomic_DNA"/>
</dbReference>
<dbReference type="AlphaFoldDB" id="A6TM41"/>
<dbReference type="EMBL" id="CP000724">
    <property type="protein sequence ID" value="ABR50058.1"/>
    <property type="molecule type" value="Genomic_DNA"/>
</dbReference>
<dbReference type="KEGG" id="amt:Amet_4686"/>
<evidence type="ECO:0000313" key="1">
    <source>
        <dbReference type="EMBL" id="ABR47259.1"/>
    </source>
</evidence>
<name>A6TM41_ALKMQ</name>
<evidence type="ECO:0000313" key="11">
    <source>
        <dbReference type="Proteomes" id="UP000001572"/>
    </source>
</evidence>
<dbReference type="EMBL" id="CP000724">
    <property type="protein sequence ID" value="ABR49681.1"/>
    <property type="molecule type" value="Genomic_DNA"/>
</dbReference>
<sequence length="69" mass="8306">MKEAIVIMLLREKDLKKYLFSRRITISDGLKQELLNEYGSPVEDDEGHIFEYTEQDIYEQIRKVIRDKN</sequence>
<evidence type="ECO:0000313" key="9">
    <source>
        <dbReference type="EMBL" id="ABR50161.1"/>
    </source>
</evidence>
<evidence type="ECO:0000313" key="2">
    <source>
        <dbReference type="EMBL" id="ABR47671.1"/>
    </source>
</evidence>
<gene>
    <name evidence="1" type="ordered locus">Amet_1044</name>
    <name evidence="2" type="ordered locus">Amet_1473</name>
    <name evidence="3" type="ordered locus">Amet_1767</name>
    <name evidence="4" type="ordered locus">Amet_2112</name>
    <name evidence="5" type="ordered locus">Amet_2844</name>
    <name evidence="6" type="ordered locus">Amet_3559</name>
    <name evidence="7" type="ordered locus">Amet_3853</name>
    <name evidence="8" type="ordered locus">Amet_3972</name>
    <name evidence="9" type="ordered locus">Amet_4079</name>
    <name evidence="10" type="ordered locus">Amet_4686</name>
</gene>
<dbReference type="Proteomes" id="UP000001572">
    <property type="component" value="Chromosome"/>
</dbReference>
<reference evidence="11" key="2">
    <citation type="journal article" date="2016" name="Genome Announc.">
        <title>Complete genome sequence of Alkaliphilus metalliredigens strain QYMF, an alkaliphilic and metal-reducing bacterium isolated from borax-contaminated leachate ponds.</title>
        <authorList>
            <person name="Hwang C."/>
            <person name="Copeland A."/>
            <person name="Lucas S."/>
            <person name="Lapidus A."/>
            <person name="Barry K."/>
            <person name="Detter J.C."/>
            <person name="Glavina Del Rio T."/>
            <person name="Hammon N."/>
            <person name="Israni S."/>
            <person name="Dalin E."/>
            <person name="Tice H."/>
            <person name="Pitluck S."/>
            <person name="Chertkov O."/>
            <person name="Brettin T."/>
            <person name="Bruce D."/>
            <person name="Han C."/>
            <person name="Schmutz J."/>
            <person name="Larimer F."/>
            <person name="Land M.L."/>
            <person name="Hauser L."/>
            <person name="Kyrpides N."/>
            <person name="Mikhailova N."/>
            <person name="Ye Q."/>
            <person name="Zhou J."/>
            <person name="Richardson P."/>
            <person name="Fields M.W."/>
        </authorList>
    </citation>
    <scope>NUCLEOTIDE SEQUENCE [LARGE SCALE GENOMIC DNA]</scope>
    <source>
        <strain evidence="11">QYMF</strain>
    </source>
</reference>
<keyword evidence="11" id="KW-1185">Reference proteome</keyword>
<evidence type="ECO:0000313" key="8">
    <source>
        <dbReference type="EMBL" id="ABR50058.1"/>
    </source>
</evidence>
<protein>
    <submittedName>
        <fullName evidence="1">Uncharacterized protein</fullName>
    </submittedName>
</protein>
<dbReference type="KEGG" id="amt:Amet_1044"/>
<reference evidence="1" key="1">
    <citation type="submission" date="2007-06" db="EMBL/GenBank/DDBJ databases">
        <title>Complete sequence of Alkaliphilus metalliredigens QYMF.</title>
        <authorList>
            <consortium name="US DOE Joint Genome Institute"/>
            <person name="Copeland A."/>
            <person name="Lucas S."/>
            <person name="Lapidus A."/>
            <person name="Barry K."/>
            <person name="Detter J.C."/>
            <person name="Glavina del Rio T."/>
            <person name="Hammon N."/>
            <person name="Israni S."/>
            <person name="Dalin E."/>
            <person name="Tice H."/>
            <person name="Pitluck S."/>
            <person name="Chertkov O."/>
            <person name="Brettin T."/>
            <person name="Bruce D."/>
            <person name="Han C."/>
            <person name="Schmutz J."/>
            <person name="Larimer F."/>
            <person name="Land M."/>
            <person name="Hauser L."/>
            <person name="Kyrpides N."/>
            <person name="Mikhailova N."/>
            <person name="Ye Q."/>
            <person name="Zhou J."/>
            <person name="Fields M."/>
            <person name="Richardson P."/>
        </authorList>
    </citation>
    <scope>NUCLEOTIDE SEQUENCE</scope>
    <source>
        <strain evidence="1">QYMF</strain>
    </source>
</reference>
<organism evidence="1 11">
    <name type="scientific">Alkaliphilus metalliredigens (strain QYMF)</name>
    <dbReference type="NCBI Taxonomy" id="293826"/>
    <lineage>
        <taxon>Bacteria</taxon>
        <taxon>Bacillati</taxon>
        <taxon>Bacillota</taxon>
        <taxon>Clostridia</taxon>
        <taxon>Peptostreptococcales</taxon>
        <taxon>Natronincolaceae</taxon>
        <taxon>Alkaliphilus</taxon>
    </lineage>
</organism>
<evidence type="ECO:0000313" key="4">
    <source>
        <dbReference type="EMBL" id="ABR48271.1"/>
    </source>
</evidence>
<dbReference type="EMBL" id="CP000724">
    <property type="protein sequence ID" value="ABR48271.1"/>
    <property type="molecule type" value="Genomic_DNA"/>
</dbReference>
<evidence type="ECO:0000313" key="6">
    <source>
        <dbReference type="EMBL" id="ABR49681.1"/>
    </source>
</evidence>
<proteinExistence type="predicted"/>
<dbReference type="EMBL" id="CP000724">
    <property type="protein sequence ID" value="ABR47671.1"/>
    <property type="molecule type" value="Genomic_DNA"/>
</dbReference>
<dbReference type="KEGG" id="amt:Amet_3972"/>
<dbReference type="STRING" id="293826.Amet_1044"/>
<dbReference type="KEGG" id="amt:Amet_2112"/>
<dbReference type="EMBL" id="CP000724">
    <property type="protein sequence ID" value="ABR47939.1"/>
    <property type="molecule type" value="Genomic_DNA"/>
</dbReference>
<dbReference type="KEGG" id="amt:Amet_3853"/>
<accession>A6TM41</accession>
<dbReference type="KEGG" id="amt:Amet_1473"/>
<dbReference type="EMBL" id="CP000724">
    <property type="protein sequence ID" value="ABR50754.1"/>
    <property type="molecule type" value="Genomic_DNA"/>
</dbReference>
<dbReference type="KEGG" id="amt:Amet_2844"/>
<dbReference type="KEGG" id="amt:Amet_1767"/>
<evidence type="ECO:0000313" key="7">
    <source>
        <dbReference type="EMBL" id="ABR49968.1"/>
    </source>
</evidence>